<dbReference type="AlphaFoldDB" id="A0A9Y1BMB0"/>
<reference evidence="1" key="1">
    <citation type="journal article" date="2022" name="Nat. Microbiol.">
        <title>Unique mobile elements and scalable gene flow at the prokaryote-eukaryote boundary revealed by circularized Asgard archaea genomes.</title>
        <authorList>
            <person name="Wu F."/>
            <person name="Speth D.R."/>
            <person name="Philosof A."/>
            <person name="Cremiere A."/>
            <person name="Narayanan A."/>
            <person name="Barco R.A."/>
            <person name="Connon S.A."/>
            <person name="Amend J.P."/>
            <person name="Antoshechkin I.A."/>
            <person name="Orphan V.J."/>
        </authorList>
    </citation>
    <scope>NUCLEOTIDE SEQUENCE</scope>
    <source>
        <strain evidence="1">PM71</strain>
    </source>
</reference>
<sequence length="187" mass="21369">MSSKDTNDVLSKLVDNFLSKVGDENPLDLVNYLLNNGKKEGSFNLDLARNFLHILEKHSKKDMNSAWKLALKLAQFPFEKIPDESKDNYDFIIFLGTWSLGLIAGLNPAYLELATPIIQSLANDPKTKKAIKQAKKGINRAIANTKEEKEKVLLKTKEIIDKLSFQEKIEDKTNKFISRFKKKEKKK</sequence>
<evidence type="ECO:0000313" key="1">
    <source>
        <dbReference type="EMBL" id="UJG41345.1"/>
    </source>
</evidence>
<accession>A0A9Y1BMB0</accession>
<gene>
    <name evidence="1" type="ORF">K9W45_02520</name>
</gene>
<protein>
    <submittedName>
        <fullName evidence="1">Uncharacterized protein</fullName>
    </submittedName>
</protein>
<dbReference type="EMBL" id="CP084166">
    <property type="protein sequence ID" value="UJG41345.1"/>
    <property type="molecule type" value="Genomic_DNA"/>
</dbReference>
<name>A0A9Y1BMB0_9ARCH</name>
<proteinExistence type="predicted"/>
<organism evidence="1">
    <name type="scientific">Candidatus Heimdallarchaeum aukensis</name>
    <dbReference type="NCBI Taxonomy" id="2876573"/>
    <lineage>
        <taxon>Archaea</taxon>
        <taxon>Promethearchaeati</taxon>
        <taxon>Candidatus Heimdallarchaeota</taxon>
        <taxon>Candidatus Heimdallarchaeia (ex Rinke et al. 2021) (nom. nud.)</taxon>
        <taxon>Candidatus Heimdallarchaeales</taxon>
        <taxon>Candidatus Heimdallarchaeaceae</taxon>
        <taxon>Candidatus Heimdallarchaeum</taxon>
    </lineage>
</organism>
<dbReference type="Proteomes" id="UP001201020">
    <property type="component" value="Chromosome"/>
</dbReference>